<dbReference type="PANTHER" id="PTHR13504:SF38">
    <property type="entry name" value="FIDO DOMAIN-CONTAINING PROTEIN"/>
    <property type="match status" value="1"/>
</dbReference>
<accession>A0A136M0X4</accession>
<dbReference type="Proteomes" id="UP000070457">
    <property type="component" value="Unassembled WGS sequence"/>
</dbReference>
<feature type="domain" description="Fido" evidence="3">
    <location>
        <begin position="104"/>
        <end position="255"/>
    </location>
</feature>
<sequence length="347" mass="39749">MEYNYKIDTTILNILSRFYELHGALYASLHLLPGDIQKELNEVTSELAAFGAVIKNTNLMREVAMSLDTSLIKNLLPAESRSYYKLYLNQLHEYTSFDPEEHTFTVDSVIAMHNEVLGVKDGAHLRTAKKRLSASYVEDGITYSVRSEVKTPPEEILPKLESFITWLNEHFDSQNPIVLAAITYFNIAAIHPFQRANGRMSKLLSRRVLYAHGVDPQLMLAIDDYFLNHQHYYYKVIEKCIETGDITDWIEFYSKAMLYAVMQTAELLCKLSGGAIDIRRQRYVALTPREMRALRIIMNENNISGAAVARKLHTTRQNVHEILKSLIDKELITKTGQNTGTRYSFVS</sequence>
<dbReference type="Gene3D" id="1.10.3290.10">
    <property type="entry name" value="Fido-like domain"/>
    <property type="match status" value="1"/>
</dbReference>
<evidence type="ECO:0000259" key="3">
    <source>
        <dbReference type="PROSITE" id="PS51459"/>
    </source>
</evidence>
<dbReference type="GO" id="GO:0003700">
    <property type="term" value="F:DNA-binding transcription factor activity"/>
    <property type="evidence" value="ECO:0007669"/>
    <property type="project" value="InterPro"/>
</dbReference>
<dbReference type="PANTHER" id="PTHR13504">
    <property type="entry name" value="FIDO DOMAIN-CONTAINING PROTEIN DDB_G0283145"/>
    <property type="match status" value="1"/>
</dbReference>
<dbReference type="InterPro" id="IPR036388">
    <property type="entry name" value="WH-like_DNA-bd_sf"/>
</dbReference>
<feature type="active site" evidence="1">
    <location>
        <position position="191"/>
    </location>
</feature>
<reference evidence="4 5" key="1">
    <citation type="submission" date="2015-02" db="EMBL/GenBank/DDBJ databases">
        <title>Improved understanding of the partial-nitritation anammox process through 23 genomes representing the majority of the microbial community.</title>
        <authorList>
            <person name="Speth D.R."/>
            <person name="In T Zandt M."/>
            <person name="Guerrero Cruz S."/>
            <person name="Jetten M.S."/>
            <person name="Dutilh B.E."/>
        </authorList>
    </citation>
    <scope>NUCLEOTIDE SEQUENCE [LARGE SCALE GENOMIC DNA]</scope>
    <source>
        <strain evidence="4">OLB20</strain>
    </source>
</reference>
<dbReference type="InterPro" id="IPR036390">
    <property type="entry name" value="WH_DNA-bd_sf"/>
</dbReference>
<dbReference type="STRING" id="1617426.TR69_WS6001000003"/>
<dbReference type="InterPro" id="IPR036597">
    <property type="entry name" value="Fido-like_dom_sf"/>
</dbReference>
<dbReference type="EMBL" id="JYNZ01000001">
    <property type="protein sequence ID" value="KXK27559.1"/>
    <property type="molecule type" value="Genomic_DNA"/>
</dbReference>
<dbReference type="PROSITE" id="PS51459">
    <property type="entry name" value="FIDO"/>
    <property type="match status" value="1"/>
</dbReference>
<dbReference type="GO" id="GO:0005524">
    <property type="term" value="F:ATP binding"/>
    <property type="evidence" value="ECO:0007669"/>
    <property type="project" value="UniProtKB-KW"/>
</dbReference>
<evidence type="ECO:0000256" key="1">
    <source>
        <dbReference type="PIRSR" id="PIRSR640198-1"/>
    </source>
</evidence>
<keyword evidence="2" id="KW-0067">ATP-binding</keyword>
<evidence type="ECO:0000313" key="4">
    <source>
        <dbReference type="EMBL" id="KXK27559.1"/>
    </source>
</evidence>
<protein>
    <submittedName>
        <fullName evidence="4">Fic/DOC family protein</fullName>
    </submittedName>
</protein>
<dbReference type="AlphaFoldDB" id="A0A136M0X4"/>
<keyword evidence="2" id="KW-0547">Nucleotide-binding</keyword>
<gene>
    <name evidence="4" type="ORF">TR69_WS6001000003</name>
</gene>
<dbReference type="SUPFAM" id="SSF140931">
    <property type="entry name" value="Fic-like"/>
    <property type="match status" value="1"/>
</dbReference>
<dbReference type="InterPro" id="IPR000835">
    <property type="entry name" value="HTH_MarR-typ"/>
</dbReference>
<dbReference type="InterPro" id="IPR003812">
    <property type="entry name" value="Fido"/>
</dbReference>
<evidence type="ECO:0000256" key="2">
    <source>
        <dbReference type="PIRSR" id="PIRSR640198-2"/>
    </source>
</evidence>
<dbReference type="Gene3D" id="1.10.10.10">
    <property type="entry name" value="Winged helix-like DNA-binding domain superfamily/Winged helix DNA-binding domain"/>
    <property type="match status" value="1"/>
</dbReference>
<proteinExistence type="predicted"/>
<feature type="binding site" evidence="2">
    <location>
        <begin position="233"/>
        <end position="234"/>
    </location>
    <ligand>
        <name>ATP</name>
        <dbReference type="ChEBI" id="CHEBI:30616"/>
    </ligand>
</feature>
<dbReference type="Pfam" id="PF12802">
    <property type="entry name" value="MarR_2"/>
    <property type="match status" value="1"/>
</dbReference>
<evidence type="ECO:0000313" key="5">
    <source>
        <dbReference type="Proteomes" id="UP000070457"/>
    </source>
</evidence>
<dbReference type="InterPro" id="IPR040198">
    <property type="entry name" value="Fido_containing"/>
</dbReference>
<dbReference type="Pfam" id="PF02661">
    <property type="entry name" value="Fic"/>
    <property type="match status" value="1"/>
</dbReference>
<comment type="caution">
    <text evidence="4">The sequence shown here is derived from an EMBL/GenBank/DDBJ whole genome shotgun (WGS) entry which is preliminary data.</text>
</comment>
<organism evidence="4 5">
    <name type="scientific">candidate division WS6 bacterium OLB20</name>
    <dbReference type="NCBI Taxonomy" id="1617426"/>
    <lineage>
        <taxon>Bacteria</taxon>
        <taxon>Candidatus Dojkabacteria</taxon>
    </lineage>
</organism>
<dbReference type="SUPFAM" id="SSF46785">
    <property type="entry name" value="Winged helix' DNA-binding domain"/>
    <property type="match status" value="1"/>
</dbReference>
<name>A0A136M0X4_9BACT</name>